<dbReference type="AlphaFoldDB" id="A0A1J7BT57"/>
<sequence>MTQTHPELACGVGDWDAEAYGNHRITVLAPDGAAPGGAVTADVPWRRRDADPRQAGLAVVSAASGRRVRNVVRLEVTRARGRIAFEPVDGPGEYHVHYLPHAQLGSAWYPQASYRPWRDTARPEWRAAHFRFGGEGEDAADALPVATAVRYEAATAHDSFAPMGFTATPDEVRALEEAAGGGPVVLAEDRTRPVETVRHLPAAWAGRTPGGAFAGTARRGEAYAFQVAVWNPAPEAALAASPELRFPWPAFTPNPDAAVPGRRLAVFWVVVPVPADADPGEHRGSVTVAGTTVDVRLEVVAETVEDGGAGEPELMTRLGWLAPAERRGGDGPVAPYTPVRIDGDTLGILGRTVTLGADGLPAAVATAFSADLSSTDGPERQLLAGPVELTGRALRLAAAPAPTPDDDPAGGGSAVWRAESAADGTDVRATLDARLDPDGCLRLDYRLAHTGAPGSAPAELPDGVVLTVPLRRAAARYAMGLGLTGQPAPAEHAWTWKTAEHNQDAVWVGDVPAGVQVQLRGGNYRRPLNTNYYRERPLNEPESWGNGGRGDVRLRADGDRYLIEARSGALTLTAGEPGPLFTVRLLLTPFKPVDHGRQLRERYFHGTAPAAEVAEFGATVANVHHATVPAPFINDPLLTADRLRAHADEAHAAGLRLKIYNTVRELTTRSPEIHALRSLGGTAIAPGPGGGHIWLQEHLGEDYVPGWHAPNVDDVAVVTTGEDGGPLAGFYVRAVERLARECGIDGLYLDDVAFERDTLRRTRAALQRHRPDPLIDLHSANQCNPKDGWASSTNLYLELLPYVDRLWLGEYVDYDGTDPAYWLVEVSGLAFGLTGEMLEGGGNPWRGMLFGMTGRAPRIDPRPLWRFWDEHGLPDARMRGWWVEGAAPVRTGRDDVLCTTWLDAADGSAVVAVASWAGEPAEVTLTFDADALGFAPVGVESPAIEGFQDAVELKPGGTFTVDPTKGRLLVLRSR</sequence>
<dbReference type="EMBL" id="MLCF01000082">
    <property type="protein sequence ID" value="OIV36649.1"/>
    <property type="molecule type" value="Genomic_DNA"/>
</dbReference>
<dbReference type="InterPro" id="IPR045711">
    <property type="entry name" value="GH123-like_N"/>
</dbReference>
<gene>
    <name evidence="2" type="ORF">BIV57_15220</name>
</gene>
<organism evidence="2 3">
    <name type="scientific">Mangrovactinospora gilvigrisea</name>
    <dbReference type="NCBI Taxonomy" id="1428644"/>
    <lineage>
        <taxon>Bacteria</taxon>
        <taxon>Bacillati</taxon>
        <taxon>Actinomycetota</taxon>
        <taxon>Actinomycetes</taxon>
        <taxon>Kitasatosporales</taxon>
        <taxon>Streptomycetaceae</taxon>
        <taxon>Mangrovactinospora</taxon>
    </lineage>
</organism>
<evidence type="ECO:0000313" key="2">
    <source>
        <dbReference type="EMBL" id="OIV36649.1"/>
    </source>
</evidence>
<protein>
    <recommendedName>
        <fullName evidence="1">Glycoside hydrolase 123-like N-terminal domain-containing protein</fullName>
    </recommendedName>
</protein>
<dbReference type="Pfam" id="PF19543">
    <property type="entry name" value="GH123_N"/>
    <property type="match status" value="2"/>
</dbReference>
<feature type="domain" description="Glycoside hydrolase 123-like N-terminal" evidence="1">
    <location>
        <begin position="14"/>
        <end position="232"/>
    </location>
</feature>
<keyword evidence="3" id="KW-1185">Reference proteome</keyword>
<reference evidence="2 3" key="1">
    <citation type="submission" date="2016-10" db="EMBL/GenBank/DDBJ databases">
        <title>Genome sequence of Streptomyces gilvigriseus MUSC 26.</title>
        <authorList>
            <person name="Lee L.-H."/>
            <person name="Ser H.-L."/>
        </authorList>
    </citation>
    <scope>NUCLEOTIDE SEQUENCE [LARGE SCALE GENOMIC DNA]</scope>
    <source>
        <strain evidence="2 3">MUSC 26</strain>
    </source>
</reference>
<evidence type="ECO:0000313" key="3">
    <source>
        <dbReference type="Proteomes" id="UP000243342"/>
    </source>
</evidence>
<dbReference type="Proteomes" id="UP000243342">
    <property type="component" value="Unassembled WGS sequence"/>
</dbReference>
<name>A0A1J7BT57_9ACTN</name>
<dbReference type="STRING" id="1428644.BIV57_15220"/>
<dbReference type="RefSeq" id="WP_071657405.1">
    <property type="nucleotide sequence ID" value="NZ_MLCF01000082.1"/>
</dbReference>
<feature type="domain" description="Glycoside hydrolase 123-like N-terminal" evidence="1">
    <location>
        <begin position="262"/>
        <end position="971"/>
    </location>
</feature>
<comment type="caution">
    <text evidence="2">The sequence shown here is derived from an EMBL/GenBank/DDBJ whole genome shotgun (WGS) entry which is preliminary data.</text>
</comment>
<evidence type="ECO:0000259" key="1">
    <source>
        <dbReference type="Pfam" id="PF19543"/>
    </source>
</evidence>
<accession>A0A1J7BT57</accession>
<proteinExistence type="predicted"/>